<dbReference type="Pfam" id="PF01051">
    <property type="entry name" value="Rep3_N"/>
    <property type="match status" value="1"/>
</dbReference>
<comment type="similarity">
    <text evidence="1">Belongs to the initiator RepB protein family.</text>
</comment>
<evidence type="ECO:0000313" key="3">
    <source>
        <dbReference type="EMBL" id="ARD70823.1"/>
    </source>
</evidence>
<dbReference type="SUPFAM" id="SSF46785">
    <property type="entry name" value="Winged helix' DNA-binding domain"/>
    <property type="match status" value="2"/>
</dbReference>
<evidence type="ECO:0000259" key="2">
    <source>
        <dbReference type="Pfam" id="PF01051"/>
    </source>
</evidence>
<sequence length="299" mass="34690">MLLDKTTFRIYTYHVGIESFVMKKKQISNLTLYTNVRHSDDFNLSLASLPIPAKRVLFLILAQISDPRESVDEDEICFEVKAKEYAEICDVDLSTAYKSLPLAVDTLLSSHIYEDLSEEGFKRASKTNITTSATYYFDEGYCKIFFNRRVFPYFFELSKKFTTQNLFYVARLSDASLANLYQLIMKRYSKRNTIAEYKTSFTIGVDELKDEMWLFNIDKKGNKEYLYQSYKYFGQFLKRLAVSLGEQTNIKDVSIAIESRKGRKASVLRISYVIHNEKVGSSIPTDKELDELEKQIGLL</sequence>
<dbReference type="GO" id="GO:0003887">
    <property type="term" value="F:DNA-directed DNA polymerase activity"/>
    <property type="evidence" value="ECO:0007669"/>
    <property type="project" value="InterPro"/>
</dbReference>
<organism evidence="3">
    <name type="scientific">Providencia rettgeri</name>
    <dbReference type="NCBI Taxonomy" id="587"/>
    <lineage>
        <taxon>Bacteria</taxon>
        <taxon>Pseudomonadati</taxon>
        <taxon>Pseudomonadota</taxon>
        <taxon>Gammaproteobacteria</taxon>
        <taxon>Enterobacterales</taxon>
        <taxon>Morganellaceae</taxon>
        <taxon>Providencia</taxon>
    </lineage>
</organism>
<dbReference type="InterPro" id="IPR036388">
    <property type="entry name" value="WH-like_DNA-bd_sf"/>
</dbReference>
<keyword evidence="3" id="KW-0614">Plasmid</keyword>
<dbReference type="GO" id="GO:0006270">
    <property type="term" value="P:DNA replication initiation"/>
    <property type="evidence" value="ECO:0007669"/>
    <property type="project" value="InterPro"/>
</dbReference>
<dbReference type="InterPro" id="IPR036390">
    <property type="entry name" value="WH_DNA-bd_sf"/>
</dbReference>
<feature type="domain" description="Initiator Rep protein WH1" evidence="2">
    <location>
        <begin position="36"/>
        <end position="185"/>
    </location>
</feature>
<dbReference type="AlphaFoldDB" id="A0A1V0M7F1"/>
<gene>
    <name evidence="3" type="primary">repB</name>
    <name evidence="3" type="ORF">pC131_00093</name>
</gene>
<evidence type="ECO:0000256" key="1">
    <source>
        <dbReference type="ARBA" id="ARBA00038283"/>
    </source>
</evidence>
<dbReference type="Gene3D" id="1.10.10.10">
    <property type="entry name" value="Winged helix-like DNA-binding domain superfamily/Winged helix DNA-binding domain"/>
    <property type="match status" value="2"/>
</dbReference>
<proteinExistence type="inferred from homology"/>
<geneLocation type="plasmid" evidence="3">
    <name>pC131</name>
</geneLocation>
<accession>A0A1V0M7F1</accession>
<name>A0A1V0M7F1_PRORE</name>
<dbReference type="EMBL" id="KX774387">
    <property type="protein sequence ID" value="ARD70823.1"/>
    <property type="molecule type" value="Genomic_DNA"/>
</dbReference>
<protein>
    <submittedName>
        <fullName evidence="3">RepB</fullName>
    </submittedName>
</protein>
<dbReference type="InterPro" id="IPR000525">
    <property type="entry name" value="Initiator_Rep_WH1"/>
</dbReference>
<reference evidence="3" key="1">
    <citation type="submission" date="2016-08" db="EMBL/GenBank/DDBJ databases">
        <title>The complete plasmid sequence pC131 of Providencia rettgeri strain 30905.</title>
        <authorList>
            <person name="Dropa M."/>
            <person name="Ghiglione B."/>
            <person name="Matte M.H."/>
            <person name="Lincopan N."/>
            <person name="Cerdeira L."/>
        </authorList>
    </citation>
    <scope>NUCLEOTIDE SEQUENCE</scope>
    <source>
        <strain evidence="3">30905</strain>
        <plasmid evidence="3">pC131</plasmid>
    </source>
</reference>
<dbReference type="RefSeq" id="WP_172688782.1">
    <property type="nucleotide sequence ID" value="NZ_KX774387.1"/>
</dbReference>